<dbReference type="AlphaFoldDB" id="A0A645C951"/>
<proteinExistence type="predicted"/>
<organism evidence="1">
    <name type="scientific">bioreactor metagenome</name>
    <dbReference type="NCBI Taxonomy" id="1076179"/>
    <lineage>
        <taxon>unclassified sequences</taxon>
        <taxon>metagenomes</taxon>
        <taxon>ecological metagenomes</taxon>
    </lineage>
</organism>
<accession>A0A645C951</accession>
<dbReference type="EMBL" id="VSSQ01024367">
    <property type="protein sequence ID" value="MPM71844.1"/>
    <property type="molecule type" value="Genomic_DNA"/>
</dbReference>
<comment type="caution">
    <text evidence="1">The sequence shown here is derived from an EMBL/GenBank/DDBJ whole genome shotgun (WGS) entry which is preliminary data.</text>
</comment>
<sequence>MISRHERLLKILNVARRQTASMVSINGTPQAMIGTSKAKNDIPLLVVANPMLASM</sequence>
<reference evidence="1" key="1">
    <citation type="submission" date="2019-08" db="EMBL/GenBank/DDBJ databases">
        <authorList>
            <person name="Kucharzyk K."/>
            <person name="Murdoch R.W."/>
            <person name="Higgins S."/>
            <person name="Loffler F."/>
        </authorList>
    </citation>
    <scope>NUCLEOTIDE SEQUENCE</scope>
</reference>
<name>A0A645C951_9ZZZZ</name>
<evidence type="ECO:0000313" key="1">
    <source>
        <dbReference type="EMBL" id="MPM71844.1"/>
    </source>
</evidence>
<gene>
    <name evidence="1" type="ORF">SDC9_118815</name>
</gene>
<protein>
    <submittedName>
        <fullName evidence="1">Uncharacterized protein</fullName>
    </submittedName>
</protein>